<reference evidence="2" key="1">
    <citation type="submission" date="2016-12" db="EMBL/GenBank/DDBJ databases">
        <authorList>
            <person name="Gaudriault S."/>
        </authorList>
    </citation>
    <scope>NUCLEOTIDE SEQUENCE [LARGE SCALE GENOMIC DNA]</scope>
    <source>
        <strain evidence="2">HGB1681 (deposited as PTA-6826 in the American Type Culture Collection)</strain>
    </source>
</reference>
<accession>A0A1N6MU46</accession>
<sequence>MFSLMISTVFQVISIIRFVRRGLDQFMLLHFQYQPQFKSTKVTIFCIFKLLFYCIYLFNQTNSDDSDLYS</sequence>
<evidence type="ECO:0000313" key="2">
    <source>
        <dbReference type="Proteomes" id="UP000196435"/>
    </source>
</evidence>
<protein>
    <submittedName>
        <fullName evidence="1">Uncharacterized protein</fullName>
    </submittedName>
</protein>
<evidence type="ECO:0000313" key="1">
    <source>
        <dbReference type="EMBL" id="SIP72304.1"/>
    </source>
</evidence>
<dbReference type="EMBL" id="FTLG01000049">
    <property type="protein sequence ID" value="SIP72304.1"/>
    <property type="molecule type" value="Genomic_DNA"/>
</dbReference>
<proteinExistence type="predicted"/>
<organism evidence="1 2">
    <name type="scientific">Xenorhabdus innexi</name>
    <dbReference type="NCBI Taxonomy" id="290109"/>
    <lineage>
        <taxon>Bacteria</taxon>
        <taxon>Pseudomonadati</taxon>
        <taxon>Pseudomonadota</taxon>
        <taxon>Gammaproteobacteria</taxon>
        <taxon>Enterobacterales</taxon>
        <taxon>Morganellaceae</taxon>
        <taxon>Xenorhabdus</taxon>
    </lineage>
</organism>
<dbReference type="Proteomes" id="UP000196435">
    <property type="component" value="Unassembled WGS sequence"/>
</dbReference>
<name>A0A1N6MU46_9GAMM</name>
<gene>
    <name evidence="1" type="ORF">XIS1_1420004</name>
</gene>
<dbReference type="AlphaFoldDB" id="A0A1N6MU46"/>